<dbReference type="InterPro" id="IPR052210">
    <property type="entry name" value="LysM1-like"/>
</dbReference>
<evidence type="ECO:0000256" key="2">
    <source>
        <dbReference type="ARBA" id="ARBA00023026"/>
    </source>
</evidence>
<feature type="domain" description="LysM" evidence="3">
    <location>
        <begin position="86"/>
        <end position="132"/>
    </location>
</feature>
<dbReference type="CDD" id="cd00118">
    <property type="entry name" value="LysM"/>
    <property type="match status" value="3"/>
</dbReference>
<dbReference type="Proteomes" id="UP001176521">
    <property type="component" value="Unassembled WGS sequence"/>
</dbReference>
<name>A0AAN6JK80_9BASI</name>
<dbReference type="InterPro" id="IPR018392">
    <property type="entry name" value="LysM"/>
</dbReference>
<keyword evidence="2" id="KW-0843">Virulence</keyword>
<dbReference type="EMBL" id="JAPDMQ010000194">
    <property type="protein sequence ID" value="KAK0531147.1"/>
    <property type="molecule type" value="Genomic_DNA"/>
</dbReference>
<sequence length="189" mass="19674">GVELVAPSAPPPSNIPSNVAQGTITANCTKFYTVTSNDSCGTICSAFKITIDMFRAYNPEINSGCTNLLGGEAYCVASTNNASCTQTYTVVTNDNCGTIDNAAGLTFAQLQGLNPSINSGCTNIYQGEILCIANATVPMACSQKYTVQSGDLCSTIAPKFNLSVQQLQDLNPSMNCNALSIGQVLCVKG</sequence>
<gene>
    <name evidence="4" type="ORF">OC842_003710</name>
</gene>
<feature type="non-terminal residue" evidence="4">
    <location>
        <position position="1"/>
    </location>
</feature>
<dbReference type="Pfam" id="PF01476">
    <property type="entry name" value="LysM"/>
    <property type="match status" value="3"/>
</dbReference>
<comment type="caution">
    <text evidence="4">The sequence shown here is derived from an EMBL/GenBank/DDBJ whole genome shotgun (WGS) entry which is preliminary data.</text>
</comment>
<organism evidence="4 5">
    <name type="scientific">Tilletia horrida</name>
    <dbReference type="NCBI Taxonomy" id="155126"/>
    <lineage>
        <taxon>Eukaryota</taxon>
        <taxon>Fungi</taxon>
        <taxon>Dikarya</taxon>
        <taxon>Basidiomycota</taxon>
        <taxon>Ustilaginomycotina</taxon>
        <taxon>Exobasidiomycetes</taxon>
        <taxon>Tilletiales</taxon>
        <taxon>Tilletiaceae</taxon>
        <taxon>Tilletia</taxon>
    </lineage>
</organism>
<dbReference type="InterPro" id="IPR036779">
    <property type="entry name" value="LysM_dom_sf"/>
</dbReference>
<keyword evidence="1" id="KW-0147">Chitin-binding</keyword>
<protein>
    <recommendedName>
        <fullName evidence="3">LysM domain-containing protein</fullName>
    </recommendedName>
</protein>
<evidence type="ECO:0000313" key="5">
    <source>
        <dbReference type="Proteomes" id="UP001176521"/>
    </source>
</evidence>
<dbReference type="AlphaFoldDB" id="A0AAN6JK80"/>
<evidence type="ECO:0000256" key="1">
    <source>
        <dbReference type="ARBA" id="ARBA00022669"/>
    </source>
</evidence>
<dbReference type="SUPFAM" id="SSF54106">
    <property type="entry name" value="LysM domain"/>
    <property type="match status" value="3"/>
</dbReference>
<reference evidence="4" key="1">
    <citation type="journal article" date="2023" name="PhytoFront">
        <title>Draft Genome Resources of Seven Strains of Tilletia horrida, Causal Agent of Kernel Smut of Rice.</title>
        <authorList>
            <person name="Khanal S."/>
            <person name="Antony Babu S."/>
            <person name="Zhou X.G."/>
        </authorList>
    </citation>
    <scope>NUCLEOTIDE SEQUENCE</scope>
    <source>
        <strain evidence="4">TX3</strain>
    </source>
</reference>
<feature type="domain" description="LysM" evidence="3">
    <location>
        <begin position="143"/>
        <end position="187"/>
    </location>
</feature>
<evidence type="ECO:0000259" key="3">
    <source>
        <dbReference type="PROSITE" id="PS51782"/>
    </source>
</evidence>
<feature type="domain" description="LysM" evidence="3">
    <location>
        <begin position="30"/>
        <end position="76"/>
    </location>
</feature>
<dbReference type="SMART" id="SM00257">
    <property type="entry name" value="LysM"/>
    <property type="match status" value="3"/>
</dbReference>
<accession>A0AAN6JK80</accession>
<evidence type="ECO:0000313" key="4">
    <source>
        <dbReference type="EMBL" id="KAK0531147.1"/>
    </source>
</evidence>
<dbReference type="Gene3D" id="3.10.350.10">
    <property type="entry name" value="LysM domain"/>
    <property type="match status" value="3"/>
</dbReference>
<keyword evidence="5" id="KW-1185">Reference proteome</keyword>
<dbReference type="PROSITE" id="PS51782">
    <property type="entry name" value="LYSM"/>
    <property type="match status" value="3"/>
</dbReference>
<dbReference type="PANTHER" id="PTHR34997:SF1">
    <property type="entry name" value="PEPTIDOGLYCAN-BINDING LYSIN DOMAIN"/>
    <property type="match status" value="1"/>
</dbReference>
<dbReference type="PANTHER" id="PTHR34997">
    <property type="entry name" value="AM15"/>
    <property type="match status" value="1"/>
</dbReference>
<proteinExistence type="predicted"/>
<dbReference type="GO" id="GO:0008061">
    <property type="term" value="F:chitin binding"/>
    <property type="evidence" value="ECO:0007669"/>
    <property type="project" value="UniProtKB-KW"/>
</dbReference>